<dbReference type="GO" id="GO:0005737">
    <property type="term" value="C:cytoplasm"/>
    <property type="evidence" value="ECO:0007669"/>
    <property type="project" value="TreeGrafter"/>
</dbReference>
<gene>
    <name evidence="4 5" type="primary">LOC129334645</name>
</gene>
<name>A0AA97L506_EUBMA</name>
<sequence length="521" mass="61573">MAAAAEAASSPFSPLRVTKPPRESEVLATTLVNSVTQALTKLLDLWNEMGMKKELQLERMQTVKTHIETLLNEMLEEESNLKEKIEYDIEIQKKQLSIIRSELKLDAYQVEEDLSILQLEREFRLALEAALKEKKERVEKLRWLQQEDQALCSELCATPYYIPTGSVPSSLELKELEEHVQNLLRVKEQRLEEFLKVRREIRQYNKEIGHEPDGTLENEMLFEDDEYICLTKKNIEELKSLVCQLQVKKESLTANLEAVMKEVQLLWDRFQWPQEQQAEHKRITSKCSISEALKMWEQELQNLEERKKEQLKDLIFKVRQQLDGYWKRCFYSDEQRAVFQPFYNDDFSEDLLNQHDEELLKIKHEYEKNRGLYDTVQKWEATWDRFIELENKSTDPSRLLNRGGNLLKDERERSKIQKQLLKLTEDLKKSIENWEKENGSDFLINNERLLESIDHQLEQHKVIKDRTKMSVKRNESTVPKSGVKRPAGAQTPTPNKLRKKDLSMKSSSIRFFNSALKENLN</sequence>
<dbReference type="Proteomes" id="UP001190640">
    <property type="component" value="Chromosome 8"/>
</dbReference>
<keyword evidence="1" id="KW-0175">Coiled coil</keyword>
<dbReference type="GO" id="GO:1990023">
    <property type="term" value="C:mitotic spindle midzone"/>
    <property type="evidence" value="ECO:0007669"/>
    <property type="project" value="TreeGrafter"/>
</dbReference>
<dbReference type="GO" id="GO:0008017">
    <property type="term" value="F:microtubule binding"/>
    <property type="evidence" value="ECO:0007669"/>
    <property type="project" value="InterPro"/>
</dbReference>
<organism evidence="3 5">
    <name type="scientific">Eublepharis macularius</name>
    <name type="common">Leopard gecko</name>
    <name type="synonym">Cyrtodactylus macularius</name>
    <dbReference type="NCBI Taxonomy" id="481883"/>
    <lineage>
        <taxon>Eukaryota</taxon>
        <taxon>Metazoa</taxon>
        <taxon>Chordata</taxon>
        <taxon>Craniata</taxon>
        <taxon>Vertebrata</taxon>
        <taxon>Euteleostomi</taxon>
        <taxon>Lepidosauria</taxon>
        <taxon>Squamata</taxon>
        <taxon>Bifurcata</taxon>
        <taxon>Gekkota</taxon>
        <taxon>Eublepharidae</taxon>
        <taxon>Eublepharinae</taxon>
        <taxon>Eublepharis</taxon>
    </lineage>
</organism>
<feature type="coiled-coil region" evidence="1">
    <location>
        <begin position="293"/>
        <end position="320"/>
    </location>
</feature>
<feature type="compositionally biased region" description="Basic and acidic residues" evidence="2">
    <location>
        <begin position="465"/>
        <end position="475"/>
    </location>
</feature>
<dbReference type="Gene3D" id="1.20.58.1520">
    <property type="match status" value="1"/>
</dbReference>
<dbReference type="PANTHER" id="PTHR19321:SF6">
    <property type="entry name" value="PROTEIN REGULATOR OF CYTOKINESIS 1"/>
    <property type="match status" value="1"/>
</dbReference>
<dbReference type="InterPro" id="IPR007145">
    <property type="entry name" value="MAP65_Ase1_PRC1"/>
</dbReference>
<dbReference type="Pfam" id="PF03999">
    <property type="entry name" value="MAP65_ASE1"/>
    <property type="match status" value="1"/>
</dbReference>
<dbReference type="GeneID" id="129334645"/>
<evidence type="ECO:0000256" key="2">
    <source>
        <dbReference type="SAM" id="MobiDB-lite"/>
    </source>
</evidence>
<dbReference type="AlphaFoldDB" id="A0AA97L506"/>
<reference evidence="4 5" key="1">
    <citation type="submission" date="2025-04" db="UniProtKB">
        <authorList>
            <consortium name="RefSeq"/>
        </authorList>
    </citation>
    <scope>IDENTIFICATION</scope>
    <source>
        <tissue evidence="4 5">Blood</tissue>
    </source>
</reference>
<dbReference type="RefSeq" id="XP_054842854.1">
    <property type="nucleotide sequence ID" value="XM_054986879.1"/>
</dbReference>
<evidence type="ECO:0000313" key="4">
    <source>
        <dbReference type="RefSeq" id="XP_054842854.1"/>
    </source>
</evidence>
<evidence type="ECO:0000256" key="1">
    <source>
        <dbReference type="SAM" id="Coils"/>
    </source>
</evidence>
<protein>
    <submittedName>
        <fullName evidence="4 5">Protein regulator of cytokinesis 1-like</fullName>
    </submittedName>
</protein>
<feature type="region of interest" description="Disordered" evidence="2">
    <location>
        <begin position="465"/>
        <end position="504"/>
    </location>
</feature>
<dbReference type="KEGG" id="emc:129334645"/>
<evidence type="ECO:0000313" key="3">
    <source>
        <dbReference type="Proteomes" id="UP001190640"/>
    </source>
</evidence>
<dbReference type="RefSeq" id="XP_054842855.1">
    <property type="nucleotide sequence ID" value="XM_054986880.1"/>
</dbReference>
<dbReference type="PANTHER" id="PTHR19321">
    <property type="entry name" value="PROTEIN REGULATOR OF CYTOKINESIS 1 PRC1-RELATED"/>
    <property type="match status" value="1"/>
</dbReference>
<feature type="coiled-coil region" evidence="1">
    <location>
        <begin position="406"/>
        <end position="437"/>
    </location>
</feature>
<evidence type="ECO:0000313" key="5">
    <source>
        <dbReference type="RefSeq" id="XP_054842855.1"/>
    </source>
</evidence>
<proteinExistence type="predicted"/>
<dbReference type="GO" id="GO:0051256">
    <property type="term" value="P:mitotic spindle midzone assembly"/>
    <property type="evidence" value="ECO:0007669"/>
    <property type="project" value="TreeGrafter"/>
</dbReference>
<keyword evidence="3" id="KW-1185">Reference proteome</keyword>
<accession>A0AA97L506</accession>